<keyword evidence="11 21" id="KW-0547">Nucleotide-binding</keyword>
<keyword evidence="12 20" id="KW-0418">Kinase</keyword>
<dbReference type="Proteomes" id="UP000557688">
    <property type="component" value="Unassembled WGS sequence"/>
</dbReference>
<evidence type="ECO:0000256" key="11">
    <source>
        <dbReference type="ARBA" id="ARBA00022741"/>
    </source>
</evidence>
<keyword evidence="10 21" id="KW-0479">Metal-binding</keyword>
<evidence type="ECO:0000256" key="20">
    <source>
        <dbReference type="HAMAP-Rule" id="MF_00109"/>
    </source>
</evidence>
<evidence type="ECO:0000313" key="25">
    <source>
        <dbReference type="Proteomes" id="UP000557688"/>
    </source>
</evidence>
<evidence type="ECO:0000256" key="8">
    <source>
        <dbReference type="ARBA" id="ARBA00022605"/>
    </source>
</evidence>
<dbReference type="Gene3D" id="3.40.50.300">
    <property type="entry name" value="P-loop containing nucleotide triphosphate hydrolases"/>
    <property type="match status" value="1"/>
</dbReference>
<keyword evidence="15 21" id="KW-0520">NAD</keyword>
<comment type="cofactor">
    <cofactor evidence="3">
        <name>Zn(2+)</name>
        <dbReference type="ChEBI" id="CHEBI:29105"/>
    </cofactor>
</comment>
<dbReference type="GO" id="GO:0000287">
    <property type="term" value="F:magnesium ion binding"/>
    <property type="evidence" value="ECO:0007669"/>
    <property type="project" value="UniProtKB-UniRule"/>
</dbReference>
<comment type="pathway">
    <text evidence="5 21">Metabolic intermediate biosynthesis; chorismate biosynthesis; chorismate from D-erythrose 4-phosphate and phosphoenolpyruvate: step 2/7.</text>
</comment>
<dbReference type="InterPro" id="IPR016037">
    <property type="entry name" value="DHQ_synth_AroB"/>
</dbReference>
<evidence type="ECO:0000256" key="6">
    <source>
        <dbReference type="ARBA" id="ARBA00004842"/>
    </source>
</evidence>
<evidence type="ECO:0000256" key="19">
    <source>
        <dbReference type="ARBA" id="ARBA00048567"/>
    </source>
</evidence>
<accession>A0A839UZV9</accession>
<dbReference type="InterPro" id="IPR056179">
    <property type="entry name" value="DHQS_C"/>
</dbReference>
<feature type="binding site" evidence="20">
    <location>
        <position position="155"/>
    </location>
    <ligand>
        <name>ATP</name>
        <dbReference type="ChEBI" id="CHEBI:30616"/>
    </ligand>
</feature>
<dbReference type="UniPathway" id="UPA00053">
    <property type="reaction ID" value="UER00085"/>
</dbReference>
<dbReference type="HAMAP" id="MF_00110">
    <property type="entry name" value="DHQ_synthase"/>
    <property type="match status" value="1"/>
</dbReference>
<dbReference type="EC" id="4.2.3.4" evidence="21"/>
<dbReference type="PROSITE" id="PS01128">
    <property type="entry name" value="SHIKIMATE_KINASE"/>
    <property type="match status" value="1"/>
</dbReference>
<feature type="binding site" evidence="20">
    <location>
        <begin position="49"/>
        <end position="54"/>
    </location>
    <ligand>
        <name>ATP</name>
        <dbReference type="ChEBI" id="CHEBI:30616"/>
    </ligand>
</feature>
<dbReference type="InterPro" id="IPR027417">
    <property type="entry name" value="P-loop_NTPase"/>
</dbReference>
<evidence type="ECO:0000256" key="21">
    <source>
        <dbReference type="HAMAP-Rule" id="MF_00110"/>
    </source>
</evidence>
<feature type="binding site" evidence="20">
    <location>
        <position position="117"/>
    </location>
    <ligand>
        <name>substrate</name>
    </ligand>
</feature>
<dbReference type="Pfam" id="PF24621">
    <property type="entry name" value="DHQS_C"/>
    <property type="match status" value="1"/>
</dbReference>
<keyword evidence="20" id="KW-0460">Magnesium</keyword>
<dbReference type="GO" id="GO:0003856">
    <property type="term" value="F:3-dehydroquinate synthase activity"/>
    <property type="evidence" value="ECO:0007669"/>
    <property type="project" value="UniProtKB-UniRule"/>
</dbReference>
<dbReference type="NCBIfam" id="NF010552">
    <property type="entry name" value="PRK13946.1"/>
    <property type="match status" value="1"/>
</dbReference>
<evidence type="ECO:0000259" key="22">
    <source>
        <dbReference type="Pfam" id="PF01761"/>
    </source>
</evidence>
<evidence type="ECO:0000256" key="10">
    <source>
        <dbReference type="ARBA" id="ARBA00022723"/>
    </source>
</evidence>
<evidence type="ECO:0000256" key="1">
    <source>
        <dbReference type="ARBA" id="ARBA00001393"/>
    </source>
</evidence>
<dbReference type="InterPro" id="IPR050071">
    <property type="entry name" value="Dehydroquinate_synthase"/>
</dbReference>
<evidence type="ECO:0000313" key="24">
    <source>
        <dbReference type="EMBL" id="MBB3175316.1"/>
    </source>
</evidence>
<dbReference type="InterPro" id="IPR030960">
    <property type="entry name" value="DHQS/DOIS_N"/>
</dbReference>
<feature type="binding site" evidence="21">
    <location>
        <position position="482"/>
    </location>
    <ligand>
        <name>Zn(2+)</name>
        <dbReference type="ChEBI" id="CHEBI:29105"/>
    </ligand>
</feature>
<comment type="catalytic activity">
    <reaction evidence="1 21">
        <text>7-phospho-2-dehydro-3-deoxy-D-arabino-heptonate = 3-dehydroquinate + phosphate</text>
        <dbReference type="Rhea" id="RHEA:21968"/>
        <dbReference type="ChEBI" id="CHEBI:32364"/>
        <dbReference type="ChEBI" id="CHEBI:43474"/>
        <dbReference type="ChEBI" id="CHEBI:58394"/>
        <dbReference type="EC" id="4.2.3.4"/>
    </reaction>
</comment>
<comment type="function">
    <text evidence="4 21">Catalyzes the conversion of 3-deoxy-D-arabino-heptulosonate 7-phosphate (DAHP) to dehydroquinate (DHQ).</text>
</comment>
<dbReference type="CDD" id="cd00464">
    <property type="entry name" value="SK"/>
    <property type="match status" value="1"/>
</dbReference>
<evidence type="ECO:0000259" key="23">
    <source>
        <dbReference type="Pfam" id="PF24621"/>
    </source>
</evidence>
<dbReference type="GO" id="GO:0004765">
    <property type="term" value="F:shikimate kinase activity"/>
    <property type="evidence" value="ECO:0007669"/>
    <property type="project" value="UniProtKB-UniRule"/>
</dbReference>
<comment type="subunit">
    <text evidence="20">Monomer.</text>
</comment>
<evidence type="ECO:0000256" key="2">
    <source>
        <dbReference type="ARBA" id="ARBA00001911"/>
    </source>
</evidence>
<comment type="similarity">
    <text evidence="21">Belongs to the sugar phosphate cyclases superfamily. Dehydroquinate synthase family.</text>
</comment>
<reference evidence="24 25" key="1">
    <citation type="submission" date="2020-08" db="EMBL/GenBank/DDBJ databases">
        <title>Genomic Encyclopedia of Type Strains, Phase III (KMG-III): the genomes of soil and plant-associated and newly described type strains.</title>
        <authorList>
            <person name="Whitman W."/>
        </authorList>
    </citation>
    <scope>NUCLEOTIDE SEQUENCE [LARGE SCALE GENOMIC DNA]</scope>
    <source>
        <strain evidence="24 25">CECT 8088</strain>
    </source>
</reference>
<feature type="binding site" evidence="21">
    <location>
        <position position="464"/>
    </location>
    <ligand>
        <name>Zn(2+)</name>
        <dbReference type="ChEBI" id="CHEBI:29105"/>
    </ligand>
</feature>
<dbReference type="InterPro" id="IPR031322">
    <property type="entry name" value="Shikimate/glucono_kinase"/>
</dbReference>
<protein>
    <recommendedName>
        <fullName evidence="20 21">Multifunctional fusion protein</fullName>
    </recommendedName>
    <domain>
        <recommendedName>
            <fullName evidence="20">Shikimate kinase</fullName>
            <shortName evidence="20">SK</shortName>
            <ecNumber evidence="20">2.7.1.71</ecNumber>
        </recommendedName>
    </domain>
    <domain>
        <recommendedName>
            <fullName evidence="21">3-dehydroquinate synthase</fullName>
            <shortName evidence="21">DHQS</shortName>
            <ecNumber evidence="21">4.2.3.4</ecNumber>
        </recommendedName>
    </domain>
</protein>
<comment type="caution">
    <text evidence="24">The sequence shown here is derived from an EMBL/GenBank/DDBJ whole genome shotgun (WGS) entry which is preliminary data.</text>
</comment>
<evidence type="ECO:0000256" key="13">
    <source>
        <dbReference type="ARBA" id="ARBA00022833"/>
    </source>
</evidence>
<feature type="binding site" evidence="21">
    <location>
        <begin position="314"/>
        <end position="318"/>
    </location>
    <ligand>
        <name>NAD(+)</name>
        <dbReference type="ChEBI" id="CHEBI:57540"/>
    </ligand>
</feature>
<feature type="domain" description="3-dehydroquinate synthase C-terminal" evidence="23">
    <location>
        <begin position="390"/>
        <end position="546"/>
    </location>
</feature>
<comment type="similarity">
    <text evidence="20">Belongs to the shikimate kinase family.</text>
</comment>
<comment type="cofactor">
    <cofactor evidence="21">
        <name>Co(2+)</name>
        <dbReference type="ChEBI" id="CHEBI:48828"/>
    </cofactor>
    <cofactor evidence="21">
        <name>Zn(2+)</name>
        <dbReference type="ChEBI" id="CHEBI:29105"/>
    </cofactor>
    <text evidence="21">Binds 1 divalent metal cation per subunit. Can use either Co(2+) or Zn(2+).</text>
</comment>
<dbReference type="PRINTS" id="PR01100">
    <property type="entry name" value="SHIKIMTKNASE"/>
</dbReference>
<keyword evidence="7 21" id="KW-0963">Cytoplasm</keyword>
<keyword evidence="8 21" id="KW-0028">Amino-acid biosynthesis</keyword>
<dbReference type="Gene3D" id="3.40.50.1970">
    <property type="match status" value="1"/>
</dbReference>
<evidence type="ECO:0000256" key="17">
    <source>
        <dbReference type="ARBA" id="ARBA00023239"/>
    </source>
</evidence>
<feature type="binding site" evidence="20">
    <location>
        <position position="53"/>
    </location>
    <ligand>
        <name>Mg(2+)</name>
        <dbReference type="ChEBI" id="CHEBI:18420"/>
    </ligand>
</feature>
<dbReference type="NCBIfam" id="TIGR01357">
    <property type="entry name" value="aroB"/>
    <property type="match status" value="1"/>
</dbReference>
<dbReference type="FunFam" id="3.40.50.1970:FF:000007">
    <property type="entry name" value="Pentafunctional AROM polypeptide"/>
    <property type="match status" value="1"/>
</dbReference>
<comment type="cofactor">
    <cofactor evidence="20">
        <name>Mg(2+)</name>
        <dbReference type="ChEBI" id="CHEBI:18420"/>
    </cofactor>
    <text evidence="20">Binds 1 Mg(2+) ion per subunit.</text>
</comment>
<comment type="catalytic activity">
    <reaction evidence="19 20">
        <text>shikimate + ATP = 3-phosphoshikimate + ADP + H(+)</text>
        <dbReference type="Rhea" id="RHEA:13121"/>
        <dbReference type="ChEBI" id="CHEBI:15378"/>
        <dbReference type="ChEBI" id="CHEBI:30616"/>
        <dbReference type="ChEBI" id="CHEBI:36208"/>
        <dbReference type="ChEBI" id="CHEBI:145989"/>
        <dbReference type="ChEBI" id="CHEBI:456216"/>
        <dbReference type="EC" id="2.7.1.71"/>
    </reaction>
</comment>
<evidence type="ECO:0000256" key="18">
    <source>
        <dbReference type="ARBA" id="ARBA00023268"/>
    </source>
</evidence>
<dbReference type="GO" id="GO:0009073">
    <property type="term" value="P:aromatic amino acid family biosynthetic process"/>
    <property type="evidence" value="ECO:0007669"/>
    <property type="project" value="UniProtKB-KW"/>
</dbReference>
<comment type="function">
    <text evidence="20">Catalyzes the specific phosphorylation of the 3-hydroxyl group of shikimic acid using ATP as a cosubstrate.</text>
</comment>
<evidence type="ECO:0000256" key="12">
    <source>
        <dbReference type="ARBA" id="ARBA00022777"/>
    </source>
</evidence>
<dbReference type="Pfam" id="PF01202">
    <property type="entry name" value="SKI"/>
    <property type="match status" value="1"/>
</dbReference>
<proteinExistence type="inferred from homology"/>
<dbReference type="SUPFAM" id="SSF56796">
    <property type="entry name" value="Dehydroquinate synthase-like"/>
    <property type="match status" value="1"/>
</dbReference>
<feature type="binding site" evidence="20">
    <location>
        <position position="174"/>
    </location>
    <ligand>
        <name>substrate</name>
    </ligand>
</feature>
<dbReference type="EMBL" id="JACHXV010000025">
    <property type="protein sequence ID" value="MBB3175316.1"/>
    <property type="molecule type" value="Genomic_DNA"/>
</dbReference>
<feature type="binding site" evidence="21">
    <location>
        <position position="360"/>
    </location>
    <ligand>
        <name>NAD(+)</name>
        <dbReference type="ChEBI" id="CHEBI:57540"/>
    </ligand>
</feature>
<comment type="subcellular location">
    <subcellularLocation>
        <location evidence="21">Cytoplasm</location>
    </subcellularLocation>
</comment>
<evidence type="ECO:0000256" key="15">
    <source>
        <dbReference type="ARBA" id="ARBA00023027"/>
    </source>
</evidence>
<comment type="caution">
    <text evidence="21">Lacks conserved residue(s) required for the propagation of feature annotation.</text>
</comment>
<dbReference type="InterPro" id="IPR000623">
    <property type="entry name" value="Shikimate_kinase/TSH1"/>
</dbReference>
<keyword evidence="25" id="KW-1185">Reference proteome</keyword>
<dbReference type="PANTHER" id="PTHR43622">
    <property type="entry name" value="3-DEHYDROQUINATE SYNTHASE"/>
    <property type="match status" value="1"/>
</dbReference>
<keyword evidence="21" id="KW-0170">Cobalt</keyword>
<keyword evidence="16 21" id="KW-0057">Aromatic amino acid biosynthesis</keyword>
<dbReference type="AlphaFoldDB" id="A0A839UZV9"/>
<keyword evidence="9 20" id="KW-0808">Transferase</keyword>
<keyword evidence="18" id="KW-0511">Multifunctional enzyme</keyword>
<gene>
    <name evidence="21" type="primary">aroB</name>
    <name evidence="20" type="synonym">aroK</name>
    <name evidence="24" type="ORF">FHR90_003170</name>
</gene>
<sequence>MSTEPAPTQALLHDTIPGADDLTSPQPDIRDLATTPAPSRSIVLVGLMGAGKTTIGRRLAAALGLPFHDADVEIEQAAGCSIADLFARYGEPAFRDGERRVIRRLLGGAPIVLATGGGAFMDDDTRALIRERATSIWLRCPLPLLLRRVSGRTHRPLLNAGDPRTVLDELMAKRSPVYAEADVTVDCADDGAEVTTRRVAAALAAHTPPRRLRVTLSHTAYDVVIGAGLIARAGALLAPVLPQKRVFIVTDATVARLHLPALLESLAATGIGAETVVVPPGEGSKRLAEFGRVTDAMLAAGVERRTAVIALGGGVVGDLAGYAAASVMRGLPFVQIPTTLLSQVDSSVGGKTGINTAYGKNLLGAFHQPRIVLADTGALATLPPRELSAGYAEIVKAGLIGDAALYRWCEQHGPAITGTAPGGADPDLQAEAVLRACAFKAAVVGDDEREEKPSDGRALLNLGHTFAHALEAECGYDGSLLHGEAVAIGLVLALRLSARLGFCDPGLAPRVAAHLESAGLPSSTGMLNRRFQAESLVAHMQRDKKMRDGRLAFVATRGIGAAFTDRAVPREAVMALLAEETGEVNFIGN</sequence>
<feature type="binding site" evidence="20">
    <location>
        <position position="71"/>
    </location>
    <ligand>
        <name>substrate</name>
    </ligand>
</feature>
<evidence type="ECO:0000256" key="4">
    <source>
        <dbReference type="ARBA" id="ARBA00003485"/>
    </source>
</evidence>
<dbReference type="GO" id="GO:0008652">
    <property type="term" value="P:amino acid biosynthetic process"/>
    <property type="evidence" value="ECO:0007669"/>
    <property type="project" value="UniProtKB-KW"/>
</dbReference>
<feature type="binding site" evidence="21">
    <location>
        <position position="351"/>
    </location>
    <ligand>
        <name>NAD(+)</name>
        <dbReference type="ChEBI" id="CHEBI:57540"/>
    </ligand>
</feature>
<dbReference type="GO" id="GO:0005524">
    <property type="term" value="F:ATP binding"/>
    <property type="evidence" value="ECO:0007669"/>
    <property type="project" value="UniProtKB-UniRule"/>
</dbReference>
<feature type="binding site" evidence="20">
    <location>
        <position position="95"/>
    </location>
    <ligand>
        <name>substrate</name>
    </ligand>
</feature>
<evidence type="ECO:0000256" key="9">
    <source>
        <dbReference type="ARBA" id="ARBA00022679"/>
    </source>
</evidence>
<dbReference type="SUPFAM" id="SSF52540">
    <property type="entry name" value="P-loop containing nucleoside triphosphate hydrolases"/>
    <property type="match status" value="1"/>
</dbReference>
<keyword evidence="14 20" id="KW-0067">ATP-binding</keyword>
<dbReference type="InterPro" id="IPR023000">
    <property type="entry name" value="Shikimate_kinase_CS"/>
</dbReference>
<comment type="cofactor">
    <cofactor evidence="2 21">
        <name>NAD(+)</name>
        <dbReference type="ChEBI" id="CHEBI:57540"/>
    </cofactor>
</comment>
<keyword evidence="17 21" id="KW-0456">Lyase</keyword>
<dbReference type="GO" id="GO:0005737">
    <property type="term" value="C:cytoplasm"/>
    <property type="evidence" value="ECO:0007669"/>
    <property type="project" value="UniProtKB-SubCell"/>
</dbReference>
<dbReference type="Pfam" id="PF01761">
    <property type="entry name" value="DHQ_synthase"/>
    <property type="match status" value="1"/>
</dbReference>
<dbReference type="Gene3D" id="1.20.1090.10">
    <property type="entry name" value="Dehydroquinate synthase-like - alpha domain"/>
    <property type="match status" value="1"/>
</dbReference>
<dbReference type="EC" id="2.7.1.71" evidence="20"/>
<comment type="pathway">
    <text evidence="6 20">Metabolic intermediate biosynthesis; chorismate biosynthesis; chorismate from D-erythrose 4-phosphate and phosphoenolpyruvate: step 5/7.</text>
</comment>
<evidence type="ECO:0000256" key="14">
    <source>
        <dbReference type="ARBA" id="ARBA00022840"/>
    </source>
</evidence>
<dbReference type="PANTHER" id="PTHR43622:SF7">
    <property type="entry name" value="3-DEHYDROQUINATE SYNTHASE, CHLOROPLASTIC"/>
    <property type="match status" value="1"/>
</dbReference>
<dbReference type="CDD" id="cd08195">
    <property type="entry name" value="DHQS"/>
    <property type="match status" value="1"/>
</dbReference>
<dbReference type="HAMAP" id="MF_00109">
    <property type="entry name" value="Shikimate_kinase"/>
    <property type="match status" value="1"/>
</dbReference>
<feature type="domain" description="3-dehydroquinate synthase N-terminal" evidence="22">
    <location>
        <begin position="276"/>
        <end position="388"/>
    </location>
</feature>
<organism evidence="24 25">
    <name type="scientific">Endobacter medicaginis</name>
    <dbReference type="NCBI Taxonomy" id="1181271"/>
    <lineage>
        <taxon>Bacteria</taxon>
        <taxon>Pseudomonadati</taxon>
        <taxon>Pseudomonadota</taxon>
        <taxon>Alphaproteobacteria</taxon>
        <taxon>Acetobacterales</taxon>
        <taxon>Acetobacteraceae</taxon>
        <taxon>Endobacter</taxon>
    </lineage>
</organism>
<evidence type="ECO:0000256" key="3">
    <source>
        <dbReference type="ARBA" id="ARBA00001947"/>
    </source>
</evidence>
<dbReference type="RefSeq" id="WP_183275521.1">
    <property type="nucleotide sequence ID" value="NZ_JACHXV010000025.1"/>
</dbReference>
<feature type="binding site" evidence="21">
    <location>
        <position position="393"/>
    </location>
    <ligand>
        <name>Zn(2+)</name>
        <dbReference type="ChEBI" id="CHEBI:29105"/>
    </ligand>
</feature>
<feature type="binding site" evidence="21">
    <location>
        <begin position="338"/>
        <end position="339"/>
    </location>
    <ligand>
        <name>NAD(+)</name>
        <dbReference type="ChEBI" id="CHEBI:57540"/>
    </ligand>
</feature>
<evidence type="ECO:0000256" key="5">
    <source>
        <dbReference type="ARBA" id="ARBA00004661"/>
    </source>
</evidence>
<name>A0A839UZV9_9PROT</name>
<keyword evidence="13 21" id="KW-0862">Zinc</keyword>
<evidence type="ECO:0000256" key="16">
    <source>
        <dbReference type="ARBA" id="ARBA00023141"/>
    </source>
</evidence>
<evidence type="ECO:0000256" key="7">
    <source>
        <dbReference type="ARBA" id="ARBA00022490"/>
    </source>
</evidence>
<dbReference type="GO" id="GO:0009423">
    <property type="term" value="P:chorismate biosynthetic process"/>
    <property type="evidence" value="ECO:0007669"/>
    <property type="project" value="UniProtKB-UniRule"/>
</dbReference>